<dbReference type="Proteomes" id="UP000315389">
    <property type="component" value="Unassembled WGS sequence"/>
</dbReference>
<accession>A0A542ZTU5</accession>
<dbReference type="SUPFAM" id="SSF52833">
    <property type="entry name" value="Thioredoxin-like"/>
    <property type="match status" value="1"/>
</dbReference>
<gene>
    <name evidence="1" type="ORF">FB461_0254</name>
</gene>
<evidence type="ECO:0000313" key="2">
    <source>
        <dbReference type="Proteomes" id="UP000315389"/>
    </source>
</evidence>
<dbReference type="RefSeq" id="WP_246045946.1">
    <property type="nucleotide sequence ID" value="NZ_BAAASV010000002.1"/>
</dbReference>
<proteinExistence type="predicted"/>
<dbReference type="AlphaFoldDB" id="A0A542ZTU5"/>
<reference evidence="1 2" key="1">
    <citation type="submission" date="2019-06" db="EMBL/GenBank/DDBJ databases">
        <title>Sequencing the genomes of 1000 actinobacteria strains.</title>
        <authorList>
            <person name="Klenk H.-P."/>
        </authorList>
    </citation>
    <scope>NUCLEOTIDE SEQUENCE [LARGE SCALE GENOMIC DNA]</scope>
    <source>
        <strain evidence="1 2">DSM 4813</strain>
    </source>
</reference>
<organism evidence="1 2">
    <name type="scientific">Rarobacter faecitabidus</name>
    <dbReference type="NCBI Taxonomy" id="13243"/>
    <lineage>
        <taxon>Bacteria</taxon>
        <taxon>Bacillati</taxon>
        <taxon>Actinomycetota</taxon>
        <taxon>Actinomycetes</taxon>
        <taxon>Micrococcales</taxon>
        <taxon>Rarobacteraceae</taxon>
        <taxon>Rarobacter</taxon>
    </lineage>
</organism>
<keyword evidence="2" id="KW-1185">Reference proteome</keyword>
<comment type="caution">
    <text evidence="1">The sequence shown here is derived from an EMBL/GenBank/DDBJ whole genome shotgun (WGS) entry which is preliminary data.</text>
</comment>
<sequence length="109" mass="11679">MRVELFIRGACSLCPAAREVVERVCAELGEPWRETDLSGEFGVTDVAGSGARTSRALTEDELSAAREAWADSVPVVVVDGTPQGIWRVDEQRLAAAIKGPASGRRVLRA</sequence>
<evidence type="ECO:0000313" key="1">
    <source>
        <dbReference type="EMBL" id="TQL63778.1"/>
    </source>
</evidence>
<dbReference type="InterPro" id="IPR008554">
    <property type="entry name" value="Glutaredoxin-like"/>
</dbReference>
<dbReference type="InterPro" id="IPR036249">
    <property type="entry name" value="Thioredoxin-like_sf"/>
</dbReference>
<name>A0A542ZTU5_RARFA</name>
<dbReference type="Gene3D" id="3.40.30.10">
    <property type="entry name" value="Glutaredoxin"/>
    <property type="match status" value="1"/>
</dbReference>
<dbReference type="EMBL" id="VFOS01000001">
    <property type="protein sequence ID" value="TQL63778.1"/>
    <property type="molecule type" value="Genomic_DNA"/>
</dbReference>
<protein>
    <submittedName>
        <fullName evidence="1">Glutaredoxin-like protein DUF836</fullName>
    </submittedName>
</protein>
<dbReference type="Pfam" id="PF05768">
    <property type="entry name" value="Glrx-like"/>
    <property type="match status" value="1"/>
</dbReference>